<evidence type="ECO:0000313" key="1">
    <source>
        <dbReference type="EMBL" id="GEZ87381.1"/>
    </source>
</evidence>
<organism evidence="1">
    <name type="scientific">Tanacetum cinerariifolium</name>
    <name type="common">Dalmatian daisy</name>
    <name type="synonym">Chrysanthemum cinerariifolium</name>
    <dbReference type="NCBI Taxonomy" id="118510"/>
    <lineage>
        <taxon>Eukaryota</taxon>
        <taxon>Viridiplantae</taxon>
        <taxon>Streptophyta</taxon>
        <taxon>Embryophyta</taxon>
        <taxon>Tracheophyta</taxon>
        <taxon>Spermatophyta</taxon>
        <taxon>Magnoliopsida</taxon>
        <taxon>eudicotyledons</taxon>
        <taxon>Gunneridae</taxon>
        <taxon>Pentapetalae</taxon>
        <taxon>asterids</taxon>
        <taxon>campanulids</taxon>
        <taxon>Asterales</taxon>
        <taxon>Asteraceae</taxon>
        <taxon>Asteroideae</taxon>
        <taxon>Anthemideae</taxon>
        <taxon>Anthemidinae</taxon>
        <taxon>Tanacetum</taxon>
    </lineage>
</organism>
<sequence length="139" mass="16090">MTKSLANRLYLKKKLYAYYMSPENSLETLLYGRESLTIEDVLATLNSRELKKRTKRTKKRLVPEGHLKRHCLMKGKHEQDYNSFNDGEEDDVEPGVILGRSFMRLAKGIVDFSNGVITIYPEPDPFEDDSEKTEKSLDD</sequence>
<protein>
    <submittedName>
        <fullName evidence="1">Uncharacterized protein</fullName>
    </submittedName>
</protein>
<proteinExistence type="predicted"/>
<dbReference type="EMBL" id="BKCJ010335584">
    <property type="protein sequence ID" value="GEZ87381.1"/>
    <property type="molecule type" value="Genomic_DNA"/>
</dbReference>
<gene>
    <name evidence="1" type="ORF">Tci_559354</name>
</gene>
<dbReference type="AlphaFoldDB" id="A0A699IUL1"/>
<name>A0A699IUL1_TANCI</name>
<accession>A0A699IUL1</accession>
<reference evidence="1" key="1">
    <citation type="journal article" date="2019" name="Sci. Rep.">
        <title>Draft genome of Tanacetum cinerariifolium, the natural source of mosquito coil.</title>
        <authorList>
            <person name="Yamashiro T."/>
            <person name="Shiraishi A."/>
            <person name="Satake H."/>
            <person name="Nakayama K."/>
        </authorList>
    </citation>
    <scope>NUCLEOTIDE SEQUENCE</scope>
</reference>
<comment type="caution">
    <text evidence="1">The sequence shown here is derived from an EMBL/GenBank/DDBJ whole genome shotgun (WGS) entry which is preliminary data.</text>
</comment>